<reference evidence="2" key="1">
    <citation type="journal article" date="2005" name="Environ. Microbiol.">
        <title>Genetic and functional properties of uncultivated thermophilic crenarchaeotes from a subsurface gold mine as revealed by analysis of genome fragments.</title>
        <authorList>
            <person name="Nunoura T."/>
            <person name="Hirayama H."/>
            <person name="Takami H."/>
            <person name="Oida H."/>
            <person name="Nishi S."/>
            <person name="Shimamura S."/>
            <person name="Suzuki Y."/>
            <person name="Inagaki F."/>
            <person name="Takai K."/>
            <person name="Nealson K.H."/>
            <person name="Horikoshi K."/>
        </authorList>
    </citation>
    <scope>NUCLEOTIDE SEQUENCE</scope>
</reference>
<protein>
    <submittedName>
        <fullName evidence="2">Uncharacterized protein</fullName>
    </submittedName>
</protein>
<reference evidence="2" key="2">
    <citation type="journal article" date="2012" name="PLoS ONE">
        <title>A Deeply Branching Thermophilic Bacterium with an Ancient Acetyl-CoA Pathway Dominates a Subsurface Ecosystem.</title>
        <authorList>
            <person name="Takami H."/>
            <person name="Noguchi H."/>
            <person name="Takaki Y."/>
            <person name="Uchiyama I."/>
            <person name="Toyoda A."/>
            <person name="Nishi S."/>
            <person name="Chee G.-J."/>
            <person name="Arai W."/>
            <person name="Nunoura T."/>
            <person name="Itoh T."/>
            <person name="Hattori M."/>
            <person name="Takai K."/>
        </authorList>
    </citation>
    <scope>NUCLEOTIDE SEQUENCE</scope>
</reference>
<feature type="coiled-coil region" evidence="1">
    <location>
        <begin position="31"/>
        <end position="71"/>
    </location>
</feature>
<accession>H5SEE9</accession>
<name>H5SEE9_9ZZZZ</name>
<organism evidence="2">
    <name type="scientific">uncultured prokaryote</name>
    <dbReference type="NCBI Taxonomy" id="198431"/>
    <lineage>
        <taxon>unclassified sequences</taxon>
        <taxon>environmental samples</taxon>
    </lineage>
</organism>
<gene>
    <name evidence="2" type="ORF">HGMM_F16F12C01</name>
</gene>
<dbReference type="EMBL" id="AP011692">
    <property type="protein sequence ID" value="BAL54535.1"/>
    <property type="molecule type" value="Genomic_DNA"/>
</dbReference>
<evidence type="ECO:0000256" key="1">
    <source>
        <dbReference type="SAM" id="Coils"/>
    </source>
</evidence>
<feature type="non-terminal residue" evidence="2">
    <location>
        <position position="71"/>
    </location>
</feature>
<keyword evidence="1" id="KW-0175">Coiled coil</keyword>
<sequence length="71" mass="7993">MSTLQELEQRVIALRSEYDERYGATWPADAIEAFDRATQELAQAIDAAEQRQRKLEAAEAARAKLADLEAQ</sequence>
<evidence type="ECO:0000313" key="2">
    <source>
        <dbReference type="EMBL" id="BAL54535.1"/>
    </source>
</evidence>
<proteinExistence type="predicted"/>
<dbReference type="AlphaFoldDB" id="H5SEE9"/>